<accession>A0A6J5LN73</accession>
<dbReference type="InterPro" id="IPR029052">
    <property type="entry name" value="Metallo-depent_PP-like"/>
</dbReference>
<evidence type="ECO:0000313" key="1">
    <source>
        <dbReference type="EMBL" id="CAB4134487.1"/>
    </source>
</evidence>
<proteinExistence type="predicted"/>
<dbReference type="EMBL" id="LR796284">
    <property type="protein sequence ID" value="CAB4134487.1"/>
    <property type="molecule type" value="Genomic_DNA"/>
</dbReference>
<sequence>MKLFFTSDPHYEHANILKYCNRPFKDVATMNRELIERYNRKVGPNDHVWFLGDIAYAKPYEIFMIMQQLNGKKGLIFGNHDSHALRGDIQTLEACFELGWYDYKEIKHEGQMIVLCHYPILEWNKGHRGSWMLHGHCHGNATYSHLQNNRILDVGVDCHEEYEPFSFEEIKEIFKNASDIQHH</sequence>
<dbReference type="Gene3D" id="3.60.21.10">
    <property type="match status" value="1"/>
</dbReference>
<protein>
    <submittedName>
        <fullName evidence="1">COG4186 Predicted phosphoesterase or phosphohydrolase</fullName>
    </submittedName>
</protein>
<reference evidence="1" key="1">
    <citation type="submission" date="2020-04" db="EMBL/GenBank/DDBJ databases">
        <authorList>
            <person name="Chiriac C."/>
            <person name="Salcher M."/>
            <person name="Ghai R."/>
            <person name="Kavagutti S V."/>
        </authorList>
    </citation>
    <scope>NUCLEOTIDE SEQUENCE</scope>
</reference>
<keyword evidence="1" id="KW-0378">Hydrolase</keyword>
<dbReference type="SUPFAM" id="SSF56300">
    <property type="entry name" value="Metallo-dependent phosphatases"/>
    <property type="match status" value="1"/>
</dbReference>
<gene>
    <name evidence="1" type="ORF">UFOVP273_106</name>
</gene>
<name>A0A6J5LN73_9CAUD</name>
<organism evidence="1">
    <name type="scientific">uncultured Caudovirales phage</name>
    <dbReference type="NCBI Taxonomy" id="2100421"/>
    <lineage>
        <taxon>Viruses</taxon>
        <taxon>Duplodnaviria</taxon>
        <taxon>Heunggongvirae</taxon>
        <taxon>Uroviricota</taxon>
        <taxon>Caudoviricetes</taxon>
        <taxon>Peduoviridae</taxon>
        <taxon>Maltschvirus</taxon>
        <taxon>Maltschvirus maltsch</taxon>
    </lineage>
</organism>
<dbReference type="GO" id="GO:0016787">
    <property type="term" value="F:hydrolase activity"/>
    <property type="evidence" value="ECO:0007669"/>
    <property type="project" value="UniProtKB-KW"/>
</dbReference>